<protein>
    <submittedName>
        <fullName evidence="1">Uncharacterized protein</fullName>
    </submittedName>
</protein>
<name>A0AA38ITX9_9CUCU</name>
<dbReference type="Proteomes" id="UP001168821">
    <property type="component" value="Unassembled WGS sequence"/>
</dbReference>
<proteinExistence type="predicted"/>
<reference evidence="1" key="1">
    <citation type="journal article" date="2023" name="G3 (Bethesda)">
        <title>Whole genome assemblies of Zophobas morio and Tenebrio molitor.</title>
        <authorList>
            <person name="Kaur S."/>
            <person name="Stinson S.A."/>
            <person name="diCenzo G.C."/>
        </authorList>
    </citation>
    <scope>NUCLEOTIDE SEQUENCE</scope>
    <source>
        <strain evidence="1">QUZm001</strain>
    </source>
</reference>
<evidence type="ECO:0000313" key="1">
    <source>
        <dbReference type="EMBL" id="KAJ3659922.1"/>
    </source>
</evidence>
<evidence type="ECO:0000313" key="2">
    <source>
        <dbReference type="Proteomes" id="UP001168821"/>
    </source>
</evidence>
<organism evidence="1 2">
    <name type="scientific">Zophobas morio</name>
    <dbReference type="NCBI Taxonomy" id="2755281"/>
    <lineage>
        <taxon>Eukaryota</taxon>
        <taxon>Metazoa</taxon>
        <taxon>Ecdysozoa</taxon>
        <taxon>Arthropoda</taxon>
        <taxon>Hexapoda</taxon>
        <taxon>Insecta</taxon>
        <taxon>Pterygota</taxon>
        <taxon>Neoptera</taxon>
        <taxon>Endopterygota</taxon>
        <taxon>Coleoptera</taxon>
        <taxon>Polyphaga</taxon>
        <taxon>Cucujiformia</taxon>
        <taxon>Tenebrionidae</taxon>
        <taxon>Zophobas</taxon>
    </lineage>
</organism>
<dbReference type="AlphaFoldDB" id="A0AA38ITX9"/>
<keyword evidence="2" id="KW-1185">Reference proteome</keyword>
<sequence length="150" mass="16584">MVVRRPLIKKTQDLYDRNPRTLADAITAHDVLVDDPIVPCMEDVMEVHGRPFELPSLQESESFALPATTVSNTFNPISPKDVCAAKKGWRVAAPGCDGVSIPQVLRCSDNILVILFNLVLASAYIRGYCSEPYCYESPEKSDGMQLIGDR</sequence>
<dbReference type="EMBL" id="JALNTZ010000003">
    <property type="protein sequence ID" value="KAJ3659922.1"/>
    <property type="molecule type" value="Genomic_DNA"/>
</dbReference>
<gene>
    <name evidence="1" type="ORF">Zmor_011584</name>
</gene>
<comment type="caution">
    <text evidence="1">The sequence shown here is derived from an EMBL/GenBank/DDBJ whole genome shotgun (WGS) entry which is preliminary data.</text>
</comment>
<accession>A0AA38ITX9</accession>